<dbReference type="Proteomes" id="UP000838756">
    <property type="component" value="Unassembled WGS sequence"/>
</dbReference>
<reference evidence="2" key="1">
    <citation type="submission" date="2022-03" db="EMBL/GenBank/DDBJ databases">
        <authorList>
            <person name="Lindestad O."/>
        </authorList>
    </citation>
    <scope>NUCLEOTIDE SEQUENCE</scope>
</reference>
<name>A0A8S4R989_9NEOP</name>
<feature type="region of interest" description="Disordered" evidence="1">
    <location>
        <begin position="107"/>
        <end position="128"/>
    </location>
</feature>
<protein>
    <submittedName>
        <fullName evidence="2">Jg1200 protein</fullName>
    </submittedName>
</protein>
<comment type="caution">
    <text evidence="2">The sequence shown here is derived from an EMBL/GenBank/DDBJ whole genome shotgun (WGS) entry which is preliminary data.</text>
</comment>
<dbReference type="AlphaFoldDB" id="A0A8S4R989"/>
<evidence type="ECO:0000313" key="2">
    <source>
        <dbReference type="EMBL" id="CAH2232880.1"/>
    </source>
</evidence>
<gene>
    <name evidence="2" type="primary">jg1200</name>
    <name evidence="2" type="ORF">PAEG_LOCUS11053</name>
</gene>
<evidence type="ECO:0000256" key="1">
    <source>
        <dbReference type="SAM" id="MobiDB-lite"/>
    </source>
</evidence>
<proteinExistence type="predicted"/>
<dbReference type="EMBL" id="CAKXAJ010024922">
    <property type="protein sequence ID" value="CAH2232880.1"/>
    <property type="molecule type" value="Genomic_DNA"/>
</dbReference>
<evidence type="ECO:0000313" key="3">
    <source>
        <dbReference type="Proteomes" id="UP000838756"/>
    </source>
</evidence>
<accession>A0A8S4R989</accession>
<sequence length="128" mass="14169">MYSDAALKQFRGYRKPNSLISAYTYVASGFITELNKPPDACGRLYDNRVLFPLALAPPESGRRLGRCRSDFRSPPARALHNNWITTCACAHRALAADLEPARRCGAYATGETDNNSNDKTDEWAVKTA</sequence>
<feature type="compositionally biased region" description="Basic and acidic residues" evidence="1">
    <location>
        <begin position="116"/>
        <end position="128"/>
    </location>
</feature>
<organism evidence="2 3">
    <name type="scientific">Pararge aegeria aegeria</name>
    <dbReference type="NCBI Taxonomy" id="348720"/>
    <lineage>
        <taxon>Eukaryota</taxon>
        <taxon>Metazoa</taxon>
        <taxon>Ecdysozoa</taxon>
        <taxon>Arthropoda</taxon>
        <taxon>Hexapoda</taxon>
        <taxon>Insecta</taxon>
        <taxon>Pterygota</taxon>
        <taxon>Neoptera</taxon>
        <taxon>Endopterygota</taxon>
        <taxon>Lepidoptera</taxon>
        <taxon>Glossata</taxon>
        <taxon>Ditrysia</taxon>
        <taxon>Papilionoidea</taxon>
        <taxon>Nymphalidae</taxon>
        <taxon>Satyrinae</taxon>
        <taxon>Satyrini</taxon>
        <taxon>Parargina</taxon>
        <taxon>Pararge</taxon>
    </lineage>
</organism>
<keyword evidence="3" id="KW-1185">Reference proteome</keyword>